<dbReference type="EMBL" id="SRPR01000302">
    <property type="protein sequence ID" value="KAG5954783.1"/>
    <property type="molecule type" value="Genomic_DNA"/>
</dbReference>
<dbReference type="InterPro" id="IPR029033">
    <property type="entry name" value="His_PPase_superfam"/>
</dbReference>
<dbReference type="PROSITE" id="PS00778">
    <property type="entry name" value="HIS_ACID_PHOSPHAT_2"/>
    <property type="match status" value="1"/>
</dbReference>
<comment type="similarity">
    <text evidence="1">Belongs to the histidine acid phosphatase family.</text>
</comment>
<evidence type="ECO:0000256" key="1">
    <source>
        <dbReference type="ARBA" id="ARBA00005375"/>
    </source>
</evidence>
<feature type="region of interest" description="Disordered" evidence="4">
    <location>
        <begin position="271"/>
        <end position="292"/>
    </location>
</feature>
<sequence length="951" mass="106486">MIINTEPNFDPASFGVPESDYQIAAWKPQKNTRKSFRAIRASFTRRDQSRSDGTSRRPLISAPSDFRHVRSGSHESDIKTSAFGAHSVSRPVGRTPGVSVTQRNHARSSEHDTHWPYQRISPTIPHFELHNIATSTPDPAYRAERSEQTDAWSRQRGYSSKSGKPGRITSTYDDVSRLPAESKYRDRAGTAIKVDVIRERRATGVVKAEKIQGQMEDAIEQQWFYDSSCPSASHLVAPTMPAPLPPAAPSFAACKAVDVKRPQTLTLKVSGPADRQRFGHEDRKSSKARQCDAGSLSPRLTLVVRPPVRKRDSFSAVSTRMFSGQALAKKANVDPTTSKPKSVKGGIDMYQTPFLGNPVSAEKPRAFNDVPATPRYIVTGQAILSPLWRGYRDFSPRLALLHIRDLILANPLPIPHFGLLHNPSSHLVRAGQVEGGYEAKKRGDMDNVKDAAASLKALATSGHKYRAVPYALTEQTRLQHRHLNEPSPHRSRFRTVFTAIMLLAAFLLLLGIAFAQQRSDIQSCVNTATCSSESSMFWGQYTPYSAVLPTFVESEVPQGCKVTFASVLSRHGSRYPTSQKSHEYHKLVERIRRNVQTYGRGYGWIRNFEYPLGENDLTATGRNELFQSGVQFFKRYVNLGRRTVRPFVRTSGSDRVVKSAELFIRGFFSAKGNDNRQHMGRMLIIPEEKGVKNPLHHGNCGAFEEGLHSETLFKPINAWLKIWATPVMNRLNKKMPGANLTLEETVYMMDLCPFNTVASTKKVPSSFCRLFSKREWQSYDYYQSLRKWHTYGPGNPMASTQGVGYVNELIARLTKTPVKDNTTTDADLDSNPATFPLGRSMYADFTHDNTLMTVYSALGLWTNNTILPTNHVVPAKKANGYSASWAVPFAARMYVEKMDCRDGQKDLVRVLVNDRVVVPKGCKADSFGRCKLMEFVDGLQFAKQGGYWDKC</sequence>
<feature type="compositionally biased region" description="Basic and acidic residues" evidence="4">
    <location>
        <begin position="65"/>
        <end position="78"/>
    </location>
</feature>
<dbReference type="PROSITE" id="PS00616">
    <property type="entry name" value="HIS_ACID_PHOSPHAT_1"/>
    <property type="match status" value="1"/>
</dbReference>
<dbReference type="EC" id="3.1.3.8" evidence="2"/>
<accession>A0ABQ7P5N4</accession>
<dbReference type="SUPFAM" id="SSF53254">
    <property type="entry name" value="Phosphoglycerate mutase-like"/>
    <property type="match status" value="1"/>
</dbReference>
<dbReference type="Gene3D" id="3.40.50.1240">
    <property type="entry name" value="Phosphoglycerate mutase-like"/>
    <property type="match status" value="1"/>
</dbReference>
<feature type="compositionally biased region" description="Polar residues" evidence="4">
    <location>
        <begin position="149"/>
        <end position="172"/>
    </location>
</feature>
<feature type="compositionally biased region" description="Basic and acidic residues" evidence="4">
    <location>
        <begin position="274"/>
        <end position="285"/>
    </location>
</feature>
<evidence type="ECO:0000256" key="4">
    <source>
        <dbReference type="SAM" id="MobiDB-lite"/>
    </source>
</evidence>
<organism evidence="5 6">
    <name type="scientific">Claviceps arundinis</name>
    <dbReference type="NCBI Taxonomy" id="1623583"/>
    <lineage>
        <taxon>Eukaryota</taxon>
        <taxon>Fungi</taxon>
        <taxon>Dikarya</taxon>
        <taxon>Ascomycota</taxon>
        <taxon>Pezizomycotina</taxon>
        <taxon>Sordariomycetes</taxon>
        <taxon>Hypocreomycetidae</taxon>
        <taxon>Hypocreales</taxon>
        <taxon>Clavicipitaceae</taxon>
        <taxon>Claviceps</taxon>
    </lineage>
</organism>
<name>A0ABQ7P5N4_9HYPO</name>
<dbReference type="Pfam" id="PF00328">
    <property type="entry name" value="His_Phos_2"/>
    <property type="match status" value="1"/>
</dbReference>
<evidence type="ECO:0000256" key="2">
    <source>
        <dbReference type="ARBA" id="ARBA00012632"/>
    </source>
</evidence>
<evidence type="ECO:0000256" key="3">
    <source>
        <dbReference type="ARBA" id="ARBA00022801"/>
    </source>
</evidence>
<comment type="caution">
    <text evidence="5">The sequence shown here is derived from an EMBL/GenBank/DDBJ whole genome shotgun (WGS) entry which is preliminary data.</text>
</comment>
<dbReference type="InterPro" id="IPR033379">
    <property type="entry name" value="Acid_Pase_AS"/>
</dbReference>
<evidence type="ECO:0000313" key="5">
    <source>
        <dbReference type="EMBL" id="KAG5954783.1"/>
    </source>
</evidence>
<dbReference type="CDD" id="cd07061">
    <property type="entry name" value="HP_HAP_like"/>
    <property type="match status" value="1"/>
</dbReference>
<feature type="compositionally biased region" description="Basic and acidic residues" evidence="4">
    <location>
        <begin position="44"/>
        <end position="55"/>
    </location>
</feature>
<dbReference type="Proteomes" id="UP000742024">
    <property type="component" value="Unassembled WGS sequence"/>
</dbReference>
<evidence type="ECO:0000313" key="6">
    <source>
        <dbReference type="Proteomes" id="UP000742024"/>
    </source>
</evidence>
<gene>
    <name evidence="5" type="ORF">E4U57_004111</name>
</gene>
<dbReference type="InterPro" id="IPR000560">
    <property type="entry name" value="His_Pase_clade-2"/>
</dbReference>
<keyword evidence="6" id="KW-1185">Reference proteome</keyword>
<feature type="region of interest" description="Disordered" evidence="4">
    <location>
        <begin position="142"/>
        <end position="172"/>
    </location>
</feature>
<proteinExistence type="inferred from homology"/>
<reference evidence="5 6" key="1">
    <citation type="journal article" date="2020" name="bioRxiv">
        <title>Whole genome comparisons of ergot fungi reveals the divergence and evolution of species within the genus Claviceps are the result of varying mechanisms driving genome evolution and host range expansion.</title>
        <authorList>
            <person name="Wyka S.A."/>
            <person name="Mondo S.J."/>
            <person name="Liu M."/>
            <person name="Dettman J."/>
            <person name="Nalam V."/>
            <person name="Broders K.D."/>
        </authorList>
    </citation>
    <scope>NUCLEOTIDE SEQUENCE [LARGE SCALE GENOMIC DNA]</scope>
    <source>
        <strain evidence="5 6">LM583</strain>
    </source>
</reference>
<feature type="region of interest" description="Disordered" evidence="4">
    <location>
        <begin position="40"/>
        <end position="100"/>
    </location>
</feature>
<dbReference type="PANTHER" id="PTHR20963">
    <property type="entry name" value="MULTIPLE INOSITOL POLYPHOSPHATE PHOSPHATASE-RELATED"/>
    <property type="match status" value="1"/>
</dbReference>
<keyword evidence="3" id="KW-0378">Hydrolase</keyword>
<dbReference type="PANTHER" id="PTHR20963:SF24">
    <property type="entry name" value="3-PHYTASE B"/>
    <property type="match status" value="1"/>
</dbReference>
<protein>
    <recommendedName>
        <fullName evidence="2">3-phytase</fullName>
        <ecNumber evidence="2">3.1.3.8</ecNumber>
    </recommendedName>
</protein>